<proteinExistence type="predicted"/>
<protein>
    <submittedName>
        <fullName evidence="2">Conserved hypothethical protein</fullName>
    </submittedName>
</protein>
<dbReference type="InterPro" id="IPR058799">
    <property type="entry name" value="CgnE_B"/>
</dbReference>
<gene>
    <name evidence="2" type="ORF">RUN39_v1_800006</name>
</gene>
<dbReference type="AlphaFoldDB" id="A0A0S4TWN3"/>
<organism evidence="2">
    <name type="scientific">Ralstonia solanacearum</name>
    <name type="common">Pseudomonas solanacearum</name>
    <dbReference type="NCBI Taxonomy" id="305"/>
    <lineage>
        <taxon>Bacteria</taxon>
        <taxon>Pseudomonadati</taxon>
        <taxon>Pseudomonadota</taxon>
        <taxon>Betaproteobacteria</taxon>
        <taxon>Burkholderiales</taxon>
        <taxon>Burkholderiaceae</taxon>
        <taxon>Ralstonia</taxon>
        <taxon>Ralstonia solanacearum species complex</taxon>
    </lineage>
</organism>
<dbReference type="PATRIC" id="fig|305.106.peg.3448"/>
<evidence type="ECO:0000313" key="2">
    <source>
        <dbReference type="EMBL" id="CUV14414.1"/>
    </source>
</evidence>
<evidence type="ECO:0000259" key="1">
    <source>
        <dbReference type="Pfam" id="PF26231"/>
    </source>
</evidence>
<dbReference type="Pfam" id="PF26231">
    <property type="entry name" value="CgnE_B"/>
    <property type="match status" value="1"/>
</dbReference>
<feature type="domain" description="Crocagin biosynthetic protein CgnE/B" evidence="1">
    <location>
        <begin position="17"/>
        <end position="311"/>
    </location>
</feature>
<name>A0A0S4TWN3_RALSL</name>
<sequence length="314" mass="33578">MLDGLAANLSAVFSGADAVVITDDPRMAAWLSASGVRVTTFEALSAGDAEVPAHAVIVPLDYDRLPSRRELRTLFAATSVLWVPLASFSSDFETAQYAVERFAEMDLARTVATNRRIITRLLLARDAVSLSGPDTALTIRLPDVLQLSSRTRLSLLPDEHSTVGNYFEVALSPTDLSGQVDTALSVSGTFRIDTLLVARHRELRGPRADHFAEAATLADAMRKACPLQVAVRDNRIVDGLGPWAEGIDALSGPEYRGAITEVAVGTGALPREHMDWSLNCLVNEGAAGIHIGVGNGLTGMHFDFISTEARLDGA</sequence>
<reference evidence="2" key="1">
    <citation type="submission" date="2015-10" db="EMBL/GenBank/DDBJ databases">
        <authorList>
            <person name="Gilbert D.G."/>
        </authorList>
    </citation>
    <scope>NUCLEOTIDE SEQUENCE</scope>
    <source>
        <strain evidence="2">Phyl III-seqv23</strain>
    </source>
</reference>
<accession>A0A0S4TWN3</accession>
<dbReference type="EMBL" id="LN899819">
    <property type="protein sequence ID" value="CUV14414.1"/>
    <property type="molecule type" value="Genomic_DNA"/>
</dbReference>